<dbReference type="GO" id="GO:0016301">
    <property type="term" value="F:kinase activity"/>
    <property type="evidence" value="ECO:0007669"/>
    <property type="project" value="UniProtKB-KW"/>
</dbReference>
<dbReference type="Proteomes" id="UP001172778">
    <property type="component" value="Unassembled WGS sequence"/>
</dbReference>
<keyword evidence="9" id="KW-1185">Reference proteome</keyword>
<evidence type="ECO:0000256" key="6">
    <source>
        <dbReference type="ARBA" id="ARBA00023012"/>
    </source>
</evidence>
<keyword evidence="5 8" id="KW-0418">Kinase</keyword>
<dbReference type="PANTHER" id="PTHR45453">
    <property type="entry name" value="PHOSPHATE REGULON SENSOR PROTEIN PHOR"/>
    <property type="match status" value="1"/>
</dbReference>
<protein>
    <recommendedName>
        <fullName evidence="2">histidine kinase</fullName>
        <ecNumber evidence="2">2.7.13.3</ecNumber>
    </recommendedName>
</protein>
<keyword evidence="6" id="KW-0902">Two-component regulatory system</keyword>
<evidence type="ECO:0000256" key="4">
    <source>
        <dbReference type="ARBA" id="ARBA00022679"/>
    </source>
</evidence>
<feature type="domain" description="Histidine kinase" evidence="7">
    <location>
        <begin position="14"/>
        <end position="228"/>
    </location>
</feature>
<dbReference type="Pfam" id="PF02518">
    <property type="entry name" value="HATPase_c"/>
    <property type="match status" value="1"/>
</dbReference>
<dbReference type="EC" id="2.7.13.3" evidence="2"/>
<accession>A0ABT7DXW1</accession>
<dbReference type="PANTHER" id="PTHR45453:SF1">
    <property type="entry name" value="PHOSPHATE REGULON SENSOR PROTEIN PHOR"/>
    <property type="match status" value="1"/>
</dbReference>
<dbReference type="EMBL" id="JARRAF010000006">
    <property type="protein sequence ID" value="MDK2123923.1"/>
    <property type="molecule type" value="Genomic_DNA"/>
</dbReference>
<dbReference type="SUPFAM" id="SSF55874">
    <property type="entry name" value="ATPase domain of HSP90 chaperone/DNA topoisomerase II/histidine kinase"/>
    <property type="match status" value="1"/>
</dbReference>
<comment type="catalytic activity">
    <reaction evidence="1">
        <text>ATP + protein L-histidine = ADP + protein N-phospho-L-histidine.</text>
        <dbReference type="EC" id="2.7.13.3"/>
    </reaction>
</comment>
<evidence type="ECO:0000256" key="2">
    <source>
        <dbReference type="ARBA" id="ARBA00012438"/>
    </source>
</evidence>
<evidence type="ECO:0000313" key="8">
    <source>
        <dbReference type="EMBL" id="MDK2123923.1"/>
    </source>
</evidence>
<evidence type="ECO:0000256" key="3">
    <source>
        <dbReference type="ARBA" id="ARBA00022553"/>
    </source>
</evidence>
<dbReference type="InterPro" id="IPR036890">
    <property type="entry name" value="HATPase_C_sf"/>
</dbReference>
<name>A0ABT7DXW1_9NEIS</name>
<evidence type="ECO:0000256" key="5">
    <source>
        <dbReference type="ARBA" id="ARBA00022777"/>
    </source>
</evidence>
<evidence type="ECO:0000256" key="1">
    <source>
        <dbReference type="ARBA" id="ARBA00000085"/>
    </source>
</evidence>
<keyword evidence="4" id="KW-0808">Transferase</keyword>
<dbReference type="RefSeq" id="WP_284100228.1">
    <property type="nucleotide sequence ID" value="NZ_JARRAF010000006.1"/>
</dbReference>
<dbReference type="PROSITE" id="PS50109">
    <property type="entry name" value="HIS_KIN"/>
    <property type="match status" value="1"/>
</dbReference>
<evidence type="ECO:0000313" key="9">
    <source>
        <dbReference type="Proteomes" id="UP001172778"/>
    </source>
</evidence>
<keyword evidence="3" id="KW-0597">Phosphoprotein</keyword>
<sequence length="228" mass="24788">MKAVDPNLETFLFSAVHDMKNSITVLAAAMEQLLPPPGVPGGEAYRDVGQMFYEVKRMNGNLTHLLTLYKLGMSSYPFDPQDHLLTDFIDEVLAHQDAVLRSAAVAIEVEVDDDLVWTFDEYLISSVVAHALNNASKYTRSKIRLLVREHARRLELRIEDDGAGYPASMLETPPGSLSLNSQHNSGTGLGLYFASVVAGLHRHGAESGRVALENGGSLGGGVFILVLP</sequence>
<proteinExistence type="predicted"/>
<gene>
    <name evidence="8" type="ORF">PZA18_07655</name>
</gene>
<comment type="caution">
    <text evidence="8">The sequence shown here is derived from an EMBL/GenBank/DDBJ whole genome shotgun (WGS) entry which is preliminary data.</text>
</comment>
<dbReference type="Gene3D" id="3.30.565.10">
    <property type="entry name" value="Histidine kinase-like ATPase, C-terminal domain"/>
    <property type="match status" value="1"/>
</dbReference>
<dbReference type="InterPro" id="IPR003594">
    <property type="entry name" value="HATPase_dom"/>
</dbReference>
<dbReference type="InterPro" id="IPR005467">
    <property type="entry name" value="His_kinase_dom"/>
</dbReference>
<dbReference type="InterPro" id="IPR050351">
    <property type="entry name" value="BphY/WalK/GraS-like"/>
</dbReference>
<organism evidence="8 9">
    <name type="scientific">Parachitinimonas caeni</name>
    <dbReference type="NCBI Taxonomy" id="3031301"/>
    <lineage>
        <taxon>Bacteria</taxon>
        <taxon>Pseudomonadati</taxon>
        <taxon>Pseudomonadota</taxon>
        <taxon>Betaproteobacteria</taxon>
        <taxon>Neisseriales</taxon>
        <taxon>Chitinibacteraceae</taxon>
        <taxon>Parachitinimonas</taxon>
    </lineage>
</organism>
<evidence type="ECO:0000259" key="7">
    <source>
        <dbReference type="PROSITE" id="PS50109"/>
    </source>
</evidence>
<reference evidence="8" key="1">
    <citation type="submission" date="2023-03" db="EMBL/GenBank/DDBJ databases">
        <title>Chitinimonas shenzhenensis gen. nov., sp. nov., a novel member of family Burkholderiaceae isolated from activated sludge collected in Shen Zhen, China.</title>
        <authorList>
            <person name="Wang X."/>
        </authorList>
    </citation>
    <scope>NUCLEOTIDE SEQUENCE</scope>
    <source>
        <strain evidence="8">DQS-5</strain>
    </source>
</reference>